<protein>
    <submittedName>
        <fullName evidence="1">Uncharacterized protein</fullName>
    </submittedName>
</protein>
<dbReference type="GeneID" id="90589584"/>
<evidence type="ECO:0000313" key="2">
    <source>
        <dbReference type="Proteomes" id="UP001218034"/>
    </source>
</evidence>
<organism evidence="1 2">
    <name type="scientific">Candidatus Nanohalococcus occultus</name>
    <dbReference type="NCBI Taxonomy" id="2978047"/>
    <lineage>
        <taxon>Archaea</taxon>
        <taxon>Candidatus Nanohalarchaeota</taxon>
        <taxon>Candidatus Nanohalarchaeota incertae sedis</taxon>
        <taxon>Candidatus Nanohalococcus</taxon>
    </lineage>
</organism>
<proteinExistence type="predicted"/>
<gene>
    <name evidence="1" type="ORF">SVXNc_0149</name>
</gene>
<evidence type="ECO:0000313" key="1">
    <source>
        <dbReference type="EMBL" id="WEL19181.1"/>
    </source>
</evidence>
<reference evidence="1 2" key="1">
    <citation type="submission" date="2022-09" db="EMBL/GenBank/DDBJ databases">
        <title>Xylan utilization by haloarchaea-nanohaloarchaea associations.</title>
        <authorList>
            <person name="Yakimov M."/>
        </authorList>
    </citation>
    <scope>NUCLEOTIDE SEQUENCE [LARGE SCALE GENOMIC DNA]</scope>
    <source>
        <strain evidence="1 2">SVXNc</strain>
    </source>
</reference>
<dbReference type="EMBL" id="CP104395">
    <property type="protein sequence ID" value="WEL19181.1"/>
    <property type="molecule type" value="Genomic_DNA"/>
</dbReference>
<sequence length="119" mass="13356">MAEKLDRKPVEHTALKNEEHELKAVLEAKAISTVEDVYNALGEEKIDFVGYNDVERTRSGADISGADFEDREYLIVPEYASQEFSADTSYAAVRGEVVKGMEGYLRAYRAGESYLVLQK</sequence>
<dbReference type="Proteomes" id="UP001218034">
    <property type="component" value="Chromosome"/>
</dbReference>
<dbReference type="RefSeq" id="WP_347722053.1">
    <property type="nucleotide sequence ID" value="NZ_CP104395.1"/>
</dbReference>
<keyword evidence="2" id="KW-1185">Reference proteome</keyword>
<accession>A0ABY8CIH5</accession>
<name>A0ABY8CIH5_9ARCH</name>